<proteinExistence type="predicted"/>
<dbReference type="EMBL" id="OZ075125">
    <property type="protein sequence ID" value="CAL4936973.1"/>
    <property type="molecule type" value="Genomic_DNA"/>
</dbReference>
<evidence type="ECO:0000256" key="1">
    <source>
        <dbReference type="SAM" id="MobiDB-lite"/>
    </source>
</evidence>
<feature type="region of interest" description="Disordered" evidence="1">
    <location>
        <begin position="416"/>
        <end position="525"/>
    </location>
</feature>
<feature type="compositionally biased region" description="Basic and acidic residues" evidence="1">
    <location>
        <begin position="860"/>
        <end position="871"/>
    </location>
</feature>
<feature type="compositionally biased region" description="Basic residues" evidence="1">
    <location>
        <begin position="64"/>
        <end position="76"/>
    </location>
</feature>
<feature type="compositionally biased region" description="Basic and acidic residues" evidence="1">
    <location>
        <begin position="468"/>
        <end position="507"/>
    </location>
</feature>
<accession>A0ABC8Y6R7</accession>
<name>A0ABC8Y6R7_9POAL</name>
<feature type="compositionally biased region" description="Basic and acidic residues" evidence="1">
    <location>
        <begin position="817"/>
        <end position="830"/>
    </location>
</feature>
<gene>
    <name evidence="2" type="ORF">URODEC1_LOCUS30254</name>
</gene>
<dbReference type="AlphaFoldDB" id="A0ABC8Y6R7"/>
<keyword evidence="3" id="KW-1185">Reference proteome</keyword>
<feature type="compositionally biased region" description="Basic residues" evidence="1">
    <location>
        <begin position="455"/>
        <end position="466"/>
    </location>
</feature>
<dbReference type="Proteomes" id="UP001497457">
    <property type="component" value="Chromosome 15b"/>
</dbReference>
<protein>
    <submittedName>
        <fullName evidence="2">Uncharacterized protein</fullName>
    </submittedName>
</protein>
<reference evidence="3" key="1">
    <citation type="submission" date="2024-06" db="EMBL/GenBank/DDBJ databases">
        <authorList>
            <person name="Ryan C."/>
        </authorList>
    </citation>
    <scope>NUCLEOTIDE SEQUENCE [LARGE SCALE GENOMIC DNA]</scope>
</reference>
<feature type="region of interest" description="Disordered" evidence="1">
    <location>
        <begin position="788"/>
        <end position="887"/>
    </location>
</feature>
<evidence type="ECO:0000313" key="3">
    <source>
        <dbReference type="Proteomes" id="UP001497457"/>
    </source>
</evidence>
<sequence>MERASIEAGIFPCSSARFDLPWMMDDARASHCHVRLRRQQLVRHPFTVPGRRGASQRHLLLQVGRRRRRDRGRRRGDRGDHAGADAAAGGARGGAEEAVGRLWRRRPLEVHDAFQHLHHLPHGRPLPRLLLDAPEADLQRALHLRHVDILPGEELPVDDAEDVPPLVLLVRPHGELLPAGVLGHVEVAAAADDLQQHHPVAVDVGLCGDGQVGEPLRRQVTPGAPHAGERPVAVVLGVDELGEPEVGDLGVELVIEEDVLRLDVAVHDAVAALLVEVCDPPRGAHGDGEPRRPRHLVRVGAEEEGVEGAVLHELVDEQAVSALGAEADEADEVEVVRAADGGHLHPELLLPLLDPLQLLHRRHRPVRQHRPVHGAEPAGAKLLLEPLGGAVELPVGELHGRARRVLQQRVLRRRRPVLGAVPAEPPPQRPLAQHQPGHGAEHHHGDDPAADAGGRPRRRGGRRGRVGLRGEADLDEGRAGERRGLVGADEVGHLEEAEARPVGERGGRHAGPTGEAVEAARRDPHEELLRGDLRRVGEELRVVELEHGGVAGAVGEVHLALAPLPRVGGVGELEVERRAPAHRRRAVVAAHAHVAAVAEHLALVRHRRPLLRRRVAAPRRAVGAEVAVAVEAHEPHHVAALAVVAAVRHHHGGRQLPVRQRHDAVRLHRQRRRAQRLVPREGRVVPLVEVGDGRAAAAPLERQVAGALVDGEGVVAGGEVHAGGEVLRHHHRVRGVVERLPQRGRRVLEHQVAALLDGRGGDAKAASVGGPEHGARSVDQLEVAGGREAERAAGVNGRAGARGPDGDAAGVGDGGDEERRGGRGRREGQREGAVGGRPRRRVAARREGRPQRHVRAMGQQREEREAAEESKLPALFPHLSGGDSGAAVDCRDRERGREAKLIKAANPTSLPHGPPWRLLSSSAAIGGGEIF</sequence>
<reference evidence="2 3" key="2">
    <citation type="submission" date="2024-10" db="EMBL/GenBank/DDBJ databases">
        <authorList>
            <person name="Ryan C."/>
        </authorList>
    </citation>
    <scope>NUCLEOTIDE SEQUENCE [LARGE SCALE GENOMIC DNA]</scope>
</reference>
<feature type="compositionally biased region" description="Low complexity" evidence="1">
    <location>
        <begin position="792"/>
        <end position="810"/>
    </location>
</feature>
<evidence type="ECO:0000313" key="2">
    <source>
        <dbReference type="EMBL" id="CAL4936973.1"/>
    </source>
</evidence>
<organism evidence="2 3">
    <name type="scientific">Urochloa decumbens</name>
    <dbReference type="NCBI Taxonomy" id="240449"/>
    <lineage>
        <taxon>Eukaryota</taxon>
        <taxon>Viridiplantae</taxon>
        <taxon>Streptophyta</taxon>
        <taxon>Embryophyta</taxon>
        <taxon>Tracheophyta</taxon>
        <taxon>Spermatophyta</taxon>
        <taxon>Magnoliopsida</taxon>
        <taxon>Liliopsida</taxon>
        <taxon>Poales</taxon>
        <taxon>Poaceae</taxon>
        <taxon>PACMAD clade</taxon>
        <taxon>Panicoideae</taxon>
        <taxon>Panicodae</taxon>
        <taxon>Paniceae</taxon>
        <taxon>Melinidinae</taxon>
        <taxon>Urochloa</taxon>
    </lineage>
</organism>
<feature type="region of interest" description="Disordered" evidence="1">
    <location>
        <begin position="64"/>
        <end position="93"/>
    </location>
</feature>